<evidence type="ECO:0000256" key="1">
    <source>
        <dbReference type="SAM" id="MobiDB-lite"/>
    </source>
</evidence>
<gene>
    <name evidence="2" type="ORF">ILYODFUR_034079</name>
</gene>
<reference evidence="2 3" key="1">
    <citation type="submission" date="2021-06" db="EMBL/GenBank/DDBJ databases">
        <authorList>
            <person name="Palmer J.M."/>
        </authorList>
    </citation>
    <scope>NUCLEOTIDE SEQUENCE [LARGE SCALE GENOMIC DNA]</scope>
    <source>
        <strain evidence="3">if_2019</strain>
        <tissue evidence="2">Muscle</tissue>
    </source>
</reference>
<proteinExistence type="predicted"/>
<name>A0ABV0VJT2_9TELE</name>
<keyword evidence="3" id="KW-1185">Reference proteome</keyword>
<accession>A0ABV0VJT2</accession>
<evidence type="ECO:0000313" key="2">
    <source>
        <dbReference type="EMBL" id="MEQ2257364.1"/>
    </source>
</evidence>
<dbReference type="EMBL" id="JAHRIQ010110282">
    <property type="protein sequence ID" value="MEQ2257364.1"/>
    <property type="molecule type" value="Genomic_DNA"/>
</dbReference>
<feature type="region of interest" description="Disordered" evidence="1">
    <location>
        <begin position="84"/>
        <end position="105"/>
    </location>
</feature>
<dbReference type="Proteomes" id="UP001482620">
    <property type="component" value="Unassembled WGS sequence"/>
</dbReference>
<comment type="caution">
    <text evidence="2">The sequence shown here is derived from an EMBL/GenBank/DDBJ whole genome shotgun (WGS) entry which is preliminary data.</text>
</comment>
<feature type="compositionally biased region" description="Low complexity" evidence="1">
    <location>
        <begin position="44"/>
        <end position="54"/>
    </location>
</feature>
<sequence>MSLPSSPVSSQRLSAHLPVHPPTLHAFWQLCCSYDHRKPTGNDSTSPASPSSPHSVRHHTPVLHLKSVANPINILTPHLSSSVPLQTSAEKPVNEPISLTCQSSQ</sequence>
<protein>
    <submittedName>
        <fullName evidence="2">Uncharacterized protein</fullName>
    </submittedName>
</protein>
<evidence type="ECO:0000313" key="3">
    <source>
        <dbReference type="Proteomes" id="UP001482620"/>
    </source>
</evidence>
<feature type="region of interest" description="Disordered" evidence="1">
    <location>
        <begin position="39"/>
        <end position="59"/>
    </location>
</feature>
<organism evidence="2 3">
    <name type="scientific">Ilyodon furcidens</name>
    <name type="common">goldbreast splitfin</name>
    <dbReference type="NCBI Taxonomy" id="33524"/>
    <lineage>
        <taxon>Eukaryota</taxon>
        <taxon>Metazoa</taxon>
        <taxon>Chordata</taxon>
        <taxon>Craniata</taxon>
        <taxon>Vertebrata</taxon>
        <taxon>Euteleostomi</taxon>
        <taxon>Actinopterygii</taxon>
        <taxon>Neopterygii</taxon>
        <taxon>Teleostei</taxon>
        <taxon>Neoteleostei</taxon>
        <taxon>Acanthomorphata</taxon>
        <taxon>Ovalentaria</taxon>
        <taxon>Atherinomorphae</taxon>
        <taxon>Cyprinodontiformes</taxon>
        <taxon>Goodeidae</taxon>
        <taxon>Ilyodon</taxon>
    </lineage>
</organism>